<keyword evidence="2" id="KW-0732">Signal</keyword>
<feature type="signal peptide" evidence="2">
    <location>
        <begin position="1"/>
        <end position="23"/>
    </location>
</feature>
<name>A0A2Z6N7M3_TRISU</name>
<feature type="compositionally biased region" description="Basic and acidic residues" evidence="1">
    <location>
        <begin position="68"/>
        <end position="79"/>
    </location>
</feature>
<evidence type="ECO:0000256" key="1">
    <source>
        <dbReference type="SAM" id="MobiDB-lite"/>
    </source>
</evidence>
<evidence type="ECO:0000313" key="3">
    <source>
        <dbReference type="EMBL" id="GAU25257.1"/>
    </source>
</evidence>
<protein>
    <submittedName>
        <fullName evidence="3">Uncharacterized protein</fullName>
    </submittedName>
</protein>
<feature type="compositionally biased region" description="Basic residues" evidence="1">
    <location>
        <begin position="80"/>
        <end position="96"/>
    </location>
</feature>
<dbReference type="Proteomes" id="UP000242715">
    <property type="component" value="Unassembled WGS sequence"/>
</dbReference>
<keyword evidence="4" id="KW-1185">Reference proteome</keyword>
<dbReference type="EMBL" id="DF973307">
    <property type="protein sequence ID" value="GAU25257.1"/>
    <property type="molecule type" value="Genomic_DNA"/>
</dbReference>
<feature type="region of interest" description="Disordered" evidence="1">
    <location>
        <begin position="25"/>
        <end position="96"/>
    </location>
</feature>
<evidence type="ECO:0000313" key="4">
    <source>
        <dbReference type="Proteomes" id="UP000242715"/>
    </source>
</evidence>
<feature type="compositionally biased region" description="Polar residues" evidence="1">
    <location>
        <begin position="25"/>
        <end position="35"/>
    </location>
</feature>
<sequence length="96" mass="11054">MSPKYISLCLLFGIVLLATTSLADLSGDRSSASDNTWEHKPPKKHWPPMTTKNEVQKVEQKIPQNEQSQEKKHIAEGNHHSHHHEHPWRKHPPSKN</sequence>
<reference evidence="4" key="1">
    <citation type="journal article" date="2017" name="Front. Plant Sci.">
        <title>Climate Clever Clovers: New Paradigm to Reduce the Environmental Footprint of Ruminants by Breeding Low Methanogenic Forages Utilizing Haplotype Variation.</title>
        <authorList>
            <person name="Kaur P."/>
            <person name="Appels R."/>
            <person name="Bayer P.E."/>
            <person name="Keeble-Gagnere G."/>
            <person name="Wang J."/>
            <person name="Hirakawa H."/>
            <person name="Shirasawa K."/>
            <person name="Vercoe P."/>
            <person name="Stefanova K."/>
            <person name="Durmic Z."/>
            <person name="Nichols P."/>
            <person name="Revell C."/>
            <person name="Isobe S.N."/>
            <person name="Edwards D."/>
            <person name="Erskine W."/>
        </authorList>
    </citation>
    <scope>NUCLEOTIDE SEQUENCE [LARGE SCALE GENOMIC DNA]</scope>
    <source>
        <strain evidence="4">cv. Daliak</strain>
    </source>
</reference>
<evidence type="ECO:0000256" key="2">
    <source>
        <dbReference type="SAM" id="SignalP"/>
    </source>
</evidence>
<organism evidence="3 4">
    <name type="scientific">Trifolium subterraneum</name>
    <name type="common">Subterranean clover</name>
    <dbReference type="NCBI Taxonomy" id="3900"/>
    <lineage>
        <taxon>Eukaryota</taxon>
        <taxon>Viridiplantae</taxon>
        <taxon>Streptophyta</taxon>
        <taxon>Embryophyta</taxon>
        <taxon>Tracheophyta</taxon>
        <taxon>Spermatophyta</taxon>
        <taxon>Magnoliopsida</taxon>
        <taxon>eudicotyledons</taxon>
        <taxon>Gunneridae</taxon>
        <taxon>Pentapetalae</taxon>
        <taxon>rosids</taxon>
        <taxon>fabids</taxon>
        <taxon>Fabales</taxon>
        <taxon>Fabaceae</taxon>
        <taxon>Papilionoideae</taxon>
        <taxon>50 kb inversion clade</taxon>
        <taxon>NPAAA clade</taxon>
        <taxon>Hologalegina</taxon>
        <taxon>IRL clade</taxon>
        <taxon>Trifolieae</taxon>
        <taxon>Trifolium</taxon>
    </lineage>
</organism>
<feature type="chain" id="PRO_5016395161" evidence="2">
    <location>
        <begin position="24"/>
        <end position="96"/>
    </location>
</feature>
<gene>
    <name evidence="3" type="ORF">TSUD_17700</name>
</gene>
<dbReference type="AlphaFoldDB" id="A0A2Z6N7M3"/>
<proteinExistence type="predicted"/>
<accession>A0A2Z6N7M3</accession>